<dbReference type="InterPro" id="IPR013785">
    <property type="entry name" value="Aldolase_TIM"/>
</dbReference>
<organism evidence="8 9">
    <name type="scientific">Oleidesulfovibrio alaskensis (strain ATCC BAA-1058 / DSM 17464 / G20)</name>
    <name type="common">Desulfovibrio alaskensis</name>
    <dbReference type="NCBI Taxonomy" id="207559"/>
    <lineage>
        <taxon>Bacteria</taxon>
        <taxon>Pseudomonadati</taxon>
        <taxon>Thermodesulfobacteriota</taxon>
        <taxon>Desulfovibrionia</taxon>
        <taxon>Desulfovibrionales</taxon>
        <taxon>Desulfovibrionaceae</taxon>
        <taxon>Oleidesulfovibrio</taxon>
    </lineage>
</organism>
<evidence type="ECO:0000313" key="9">
    <source>
        <dbReference type="Proteomes" id="UP000002710"/>
    </source>
</evidence>
<dbReference type="GO" id="GO:0003824">
    <property type="term" value="F:catalytic activity"/>
    <property type="evidence" value="ECO:0007669"/>
    <property type="project" value="InterPro"/>
</dbReference>
<dbReference type="Pfam" id="PF04055">
    <property type="entry name" value="Radical_SAM"/>
    <property type="match status" value="1"/>
</dbReference>
<dbReference type="GO" id="GO:0051539">
    <property type="term" value="F:4 iron, 4 sulfur cluster binding"/>
    <property type="evidence" value="ECO:0007669"/>
    <property type="project" value="UniProtKB-KW"/>
</dbReference>
<keyword evidence="5" id="KW-0408">Iron</keyword>
<proteinExistence type="predicted"/>
<name>Q315Q7_OLEA2</name>
<dbReference type="AlphaFoldDB" id="Q315Q7"/>
<evidence type="ECO:0000256" key="1">
    <source>
        <dbReference type="ARBA" id="ARBA00001966"/>
    </source>
</evidence>
<dbReference type="GO" id="GO:0046872">
    <property type="term" value="F:metal ion binding"/>
    <property type="evidence" value="ECO:0007669"/>
    <property type="project" value="UniProtKB-KW"/>
</dbReference>
<evidence type="ECO:0000313" key="8">
    <source>
        <dbReference type="EMBL" id="ABB37339.1"/>
    </source>
</evidence>
<dbReference type="RefSeq" id="WP_011366655.1">
    <property type="nucleotide sequence ID" value="NC_007519.1"/>
</dbReference>
<evidence type="ECO:0000259" key="7">
    <source>
        <dbReference type="PROSITE" id="PS51918"/>
    </source>
</evidence>
<gene>
    <name evidence="8" type="ordered locus">Dde_0538</name>
</gene>
<dbReference type="SFLD" id="SFLDS00029">
    <property type="entry name" value="Radical_SAM"/>
    <property type="match status" value="1"/>
</dbReference>
<evidence type="ECO:0000256" key="2">
    <source>
        <dbReference type="ARBA" id="ARBA00022485"/>
    </source>
</evidence>
<protein>
    <submittedName>
        <fullName evidence="8">Radical SAM domain protein</fullName>
    </submittedName>
</protein>
<accession>Q315Q7</accession>
<dbReference type="CDD" id="cd01335">
    <property type="entry name" value="Radical_SAM"/>
    <property type="match status" value="1"/>
</dbReference>
<evidence type="ECO:0000256" key="4">
    <source>
        <dbReference type="ARBA" id="ARBA00022723"/>
    </source>
</evidence>
<keyword evidence="6" id="KW-0411">Iron-sulfur</keyword>
<dbReference type="STRING" id="207559.Dde_0538"/>
<evidence type="ECO:0000256" key="5">
    <source>
        <dbReference type="ARBA" id="ARBA00023004"/>
    </source>
</evidence>
<dbReference type="SUPFAM" id="SSF102114">
    <property type="entry name" value="Radical SAM enzymes"/>
    <property type="match status" value="1"/>
</dbReference>
<keyword evidence="3" id="KW-0949">S-adenosyl-L-methionine</keyword>
<keyword evidence="2" id="KW-0004">4Fe-4S</keyword>
<dbReference type="KEGG" id="dde:Dde_0538"/>
<evidence type="ECO:0000256" key="6">
    <source>
        <dbReference type="ARBA" id="ARBA00023014"/>
    </source>
</evidence>
<dbReference type="HOGENOM" id="CLU_058377_0_0_7"/>
<dbReference type="eggNOG" id="COG0731">
    <property type="taxonomic scope" value="Bacteria"/>
</dbReference>
<dbReference type="EMBL" id="CP000112">
    <property type="protein sequence ID" value="ABB37339.1"/>
    <property type="molecule type" value="Genomic_DNA"/>
</dbReference>
<dbReference type="Gene3D" id="3.20.20.70">
    <property type="entry name" value="Aldolase class I"/>
    <property type="match status" value="1"/>
</dbReference>
<dbReference type="InterPro" id="IPR058240">
    <property type="entry name" value="rSAM_sf"/>
</dbReference>
<dbReference type="Proteomes" id="UP000002710">
    <property type="component" value="Chromosome"/>
</dbReference>
<evidence type="ECO:0000256" key="3">
    <source>
        <dbReference type="ARBA" id="ARBA00022691"/>
    </source>
</evidence>
<dbReference type="SFLD" id="SFLDG01083">
    <property type="entry name" value="Uncharacterised_Radical_SAM_Su"/>
    <property type="match status" value="1"/>
</dbReference>
<dbReference type="InterPro" id="IPR040084">
    <property type="entry name" value="GTPase_Obg"/>
</dbReference>
<dbReference type="PANTHER" id="PTHR43787">
    <property type="entry name" value="FEMO COFACTOR BIOSYNTHESIS PROTEIN NIFB-RELATED"/>
    <property type="match status" value="1"/>
</dbReference>
<dbReference type="PROSITE" id="PS51918">
    <property type="entry name" value="RADICAL_SAM"/>
    <property type="match status" value="1"/>
</dbReference>
<keyword evidence="9" id="KW-1185">Reference proteome</keyword>
<sequence>MTFAYVFGPVASSRLGHSLGLDLLGRRICSMDCLYCEVGRTDILTCERAPYVPAATILDELAAWRNENPGTHVDHVTLGGSGEPTLNSDMGRIISGCRTILPDVPVAVLTNSTLLHRKDVRDEAACADVVLPSLDTLVETEFRALNRPEKELTASGVAAALLTFRKEYGGRIFLEILLSKGINDSQENLALLRQFVPELAPDRVDVTTLSRPGAYSKAAPVDADVRAAWCDALNACLPAADPQQTGIFLRTGQRADFTQRDDRAVESMLLQTLSRRPQTAGQLALALSLPLDRVERALRPLLQSGTVAPLPSQNLQQQDEDPFFALADR</sequence>
<feature type="domain" description="Radical SAM core" evidence="7">
    <location>
        <begin position="14"/>
        <end position="258"/>
    </location>
</feature>
<keyword evidence="4" id="KW-0479">Metal-binding</keyword>
<dbReference type="PANTHER" id="PTHR43787:SF11">
    <property type="entry name" value="UPF0026 PROTEIN SLR1464"/>
    <property type="match status" value="1"/>
</dbReference>
<comment type="cofactor">
    <cofactor evidence="1">
        <name>[4Fe-4S] cluster</name>
        <dbReference type="ChEBI" id="CHEBI:49883"/>
    </cofactor>
</comment>
<reference evidence="8 9" key="1">
    <citation type="journal article" date="2011" name="J. Bacteriol.">
        <title>Complete genome sequence and updated annotation of Desulfovibrio alaskensis G20.</title>
        <authorList>
            <person name="Hauser L.J."/>
            <person name="Land M.L."/>
            <person name="Brown S.D."/>
            <person name="Larimer F."/>
            <person name="Keller K.L."/>
            <person name="Rapp-Giles B.J."/>
            <person name="Price M.N."/>
            <person name="Lin M."/>
            <person name="Bruce D.C."/>
            <person name="Detter J.C."/>
            <person name="Tapia R."/>
            <person name="Han C.S."/>
            <person name="Goodwin L.A."/>
            <person name="Cheng J.F."/>
            <person name="Pitluck S."/>
            <person name="Copeland A."/>
            <person name="Lucas S."/>
            <person name="Nolan M."/>
            <person name="Lapidus A.L."/>
            <person name="Palumbo A.V."/>
            <person name="Wall J.D."/>
        </authorList>
    </citation>
    <scope>NUCLEOTIDE SEQUENCE [LARGE SCALE GENOMIC DNA]</scope>
    <source>
        <strain evidence="9">ATCC BAA 1058 / DSM 17464 / G20</strain>
    </source>
</reference>
<dbReference type="InterPro" id="IPR007197">
    <property type="entry name" value="rSAM"/>
</dbReference>